<keyword evidence="3 6" id="KW-1133">Transmembrane helix</keyword>
<evidence type="ECO:0000256" key="2">
    <source>
        <dbReference type="ARBA" id="ARBA00022692"/>
    </source>
</evidence>
<dbReference type="SUPFAM" id="SSF103473">
    <property type="entry name" value="MFS general substrate transporter"/>
    <property type="match status" value="1"/>
</dbReference>
<keyword evidence="2 6" id="KW-0812">Transmembrane</keyword>
<dbReference type="GO" id="GO:0000329">
    <property type="term" value="C:fungal-type vacuole membrane"/>
    <property type="evidence" value="ECO:0007669"/>
    <property type="project" value="TreeGrafter"/>
</dbReference>
<feature type="transmembrane region" description="Helical" evidence="6">
    <location>
        <begin position="183"/>
        <end position="202"/>
    </location>
</feature>
<dbReference type="InterPro" id="IPR011701">
    <property type="entry name" value="MFS"/>
</dbReference>
<evidence type="ECO:0000256" key="5">
    <source>
        <dbReference type="SAM" id="MobiDB-lite"/>
    </source>
</evidence>
<evidence type="ECO:0000256" key="4">
    <source>
        <dbReference type="ARBA" id="ARBA00023136"/>
    </source>
</evidence>
<dbReference type="Proteomes" id="UP000076532">
    <property type="component" value="Unassembled WGS sequence"/>
</dbReference>
<dbReference type="InterPro" id="IPR036259">
    <property type="entry name" value="MFS_trans_sf"/>
</dbReference>
<feature type="transmembrane region" description="Helical" evidence="6">
    <location>
        <begin position="84"/>
        <end position="103"/>
    </location>
</feature>
<dbReference type="OrthoDB" id="410267at2759"/>
<dbReference type="GO" id="GO:0022857">
    <property type="term" value="F:transmembrane transporter activity"/>
    <property type="evidence" value="ECO:0007669"/>
    <property type="project" value="InterPro"/>
</dbReference>
<evidence type="ECO:0000313" key="8">
    <source>
        <dbReference type="Proteomes" id="UP000076532"/>
    </source>
</evidence>
<comment type="subcellular location">
    <subcellularLocation>
        <location evidence="1">Membrane</location>
        <topology evidence="1">Multi-pass membrane protein</topology>
    </subcellularLocation>
</comment>
<reference evidence="7 8" key="1">
    <citation type="journal article" date="2016" name="Mol. Biol. Evol.">
        <title>Comparative Genomics of Early-Diverging Mushroom-Forming Fungi Provides Insights into the Origins of Lignocellulose Decay Capabilities.</title>
        <authorList>
            <person name="Nagy L.G."/>
            <person name="Riley R."/>
            <person name="Tritt A."/>
            <person name="Adam C."/>
            <person name="Daum C."/>
            <person name="Floudas D."/>
            <person name="Sun H."/>
            <person name="Yadav J.S."/>
            <person name="Pangilinan J."/>
            <person name="Larsson K.H."/>
            <person name="Matsuura K."/>
            <person name="Barry K."/>
            <person name="Labutti K."/>
            <person name="Kuo R."/>
            <person name="Ohm R.A."/>
            <person name="Bhattacharya S.S."/>
            <person name="Shirouzu T."/>
            <person name="Yoshinaga Y."/>
            <person name="Martin F.M."/>
            <person name="Grigoriev I.V."/>
            <person name="Hibbett D.S."/>
        </authorList>
    </citation>
    <scope>NUCLEOTIDE SEQUENCE [LARGE SCALE GENOMIC DNA]</scope>
    <source>
        <strain evidence="7 8">CBS 109695</strain>
    </source>
</reference>
<name>A0A167XIG4_9AGAM</name>
<organism evidence="7 8">
    <name type="scientific">Athelia psychrophila</name>
    <dbReference type="NCBI Taxonomy" id="1759441"/>
    <lineage>
        <taxon>Eukaryota</taxon>
        <taxon>Fungi</taxon>
        <taxon>Dikarya</taxon>
        <taxon>Basidiomycota</taxon>
        <taxon>Agaricomycotina</taxon>
        <taxon>Agaricomycetes</taxon>
        <taxon>Agaricomycetidae</taxon>
        <taxon>Atheliales</taxon>
        <taxon>Atheliaceae</taxon>
        <taxon>Athelia</taxon>
    </lineage>
</organism>
<feature type="region of interest" description="Disordered" evidence="5">
    <location>
        <begin position="224"/>
        <end position="246"/>
    </location>
</feature>
<evidence type="ECO:0000256" key="3">
    <source>
        <dbReference type="ARBA" id="ARBA00022989"/>
    </source>
</evidence>
<evidence type="ECO:0000256" key="6">
    <source>
        <dbReference type="SAM" id="Phobius"/>
    </source>
</evidence>
<feature type="transmembrane region" description="Helical" evidence="6">
    <location>
        <begin position="410"/>
        <end position="433"/>
    </location>
</feature>
<feature type="transmembrane region" description="Helical" evidence="6">
    <location>
        <begin position="155"/>
        <end position="176"/>
    </location>
</feature>
<dbReference type="Gene3D" id="1.20.1250.20">
    <property type="entry name" value="MFS general substrate transporter like domains"/>
    <property type="match status" value="1"/>
</dbReference>
<dbReference type="EMBL" id="KV417757">
    <property type="protein sequence ID" value="KZP07252.1"/>
    <property type="molecule type" value="Genomic_DNA"/>
</dbReference>
<feature type="transmembrane region" description="Helical" evidence="6">
    <location>
        <begin position="385"/>
        <end position="404"/>
    </location>
</feature>
<dbReference type="PANTHER" id="PTHR21576:SF160">
    <property type="entry name" value="NODULIN-LIKE DOMAIN-CONTAINING PROTEIN"/>
    <property type="match status" value="1"/>
</dbReference>
<feature type="transmembrane region" description="Helical" evidence="6">
    <location>
        <begin position="305"/>
        <end position="323"/>
    </location>
</feature>
<feature type="transmembrane region" description="Helical" evidence="6">
    <location>
        <begin position="20"/>
        <end position="40"/>
    </location>
</feature>
<gene>
    <name evidence="7" type="ORF">FIBSPDRAFT_875762</name>
</gene>
<sequence length="543" mass="58183">MTTQVVAAPGLLSLPRITTLVASVLVALGSGTNYVFSAYAPQLAARLHITHTRLNMIGLAGNIGVYSTGPFLGRTADTRGPRPLMVGAFILLLCGYLGIRMIFDLGSSATHPTAMFWLLVLFTFMTGAGGNGGLVSSVNATAKTFPDRARATTTGIVLSGFGLSAFFFSTISHTIYRGDTSSFLLLLAFGTSLPMILGFFFVRRIPLPAHDLVNTTEYGVIEEELPEDEPESTLASGAETPLLGGEPGVGRTSNSLELSMPRSSLADLSHRPRSSIHRPSFADSHRMHLESADISGKQLLVSLDFWIIVVIMSLLSGTGIMYINNVGSISQALFARGNPNYDEAIAAQWQATQVSLISITNFTGRVLIGMASDYAKNNLHLPRSYCITLVCALFIISQAMAFSIDDITQLWKASLALGLAYGGLFGLFPSIVIDWFGLSHFSETWGIVCLSPLIGGNLFSIAFGRNLDAHAPSSSDTPLALPLPGTVISELQCLEGRICYVASLQMTTAACCLALALGIWAAQRDRMRAALTRKPIVDWDEQS</sequence>
<evidence type="ECO:0000313" key="7">
    <source>
        <dbReference type="EMBL" id="KZP07252.1"/>
    </source>
</evidence>
<protein>
    <submittedName>
        <fullName evidence="7">MFS general substrate transporter</fullName>
    </submittedName>
</protein>
<dbReference type="PANTHER" id="PTHR21576">
    <property type="entry name" value="UNCHARACTERIZED NODULIN-LIKE PROTEIN"/>
    <property type="match status" value="1"/>
</dbReference>
<feature type="transmembrane region" description="Helical" evidence="6">
    <location>
        <begin position="445"/>
        <end position="464"/>
    </location>
</feature>
<dbReference type="STRING" id="436010.A0A167XIG4"/>
<keyword evidence="4 6" id="KW-0472">Membrane</keyword>
<feature type="transmembrane region" description="Helical" evidence="6">
    <location>
        <begin position="115"/>
        <end position="135"/>
    </location>
</feature>
<feature type="transmembrane region" description="Helical" evidence="6">
    <location>
        <begin position="500"/>
        <end position="522"/>
    </location>
</feature>
<proteinExistence type="predicted"/>
<dbReference type="AlphaFoldDB" id="A0A167XIG4"/>
<evidence type="ECO:0000256" key="1">
    <source>
        <dbReference type="ARBA" id="ARBA00004141"/>
    </source>
</evidence>
<keyword evidence="8" id="KW-1185">Reference proteome</keyword>
<accession>A0A167XIG4</accession>
<dbReference type="Pfam" id="PF07690">
    <property type="entry name" value="MFS_1"/>
    <property type="match status" value="1"/>
</dbReference>